<dbReference type="GO" id="GO:0005730">
    <property type="term" value="C:nucleolus"/>
    <property type="evidence" value="ECO:0007669"/>
    <property type="project" value="TreeGrafter"/>
</dbReference>
<keyword evidence="2" id="KW-0819">tRNA processing</keyword>
<proteinExistence type="inferred from homology"/>
<dbReference type="GO" id="GO:0030681">
    <property type="term" value="C:multimeric ribonuclease P complex"/>
    <property type="evidence" value="ECO:0007669"/>
    <property type="project" value="TreeGrafter"/>
</dbReference>
<keyword evidence="4" id="KW-1185">Reference proteome</keyword>
<dbReference type="GO" id="GO:0033204">
    <property type="term" value="F:ribonuclease P RNA binding"/>
    <property type="evidence" value="ECO:0007669"/>
    <property type="project" value="TreeGrafter"/>
</dbReference>
<evidence type="ECO:0000256" key="1">
    <source>
        <dbReference type="ARBA" id="ARBA00010800"/>
    </source>
</evidence>
<dbReference type="EMBL" id="MU005970">
    <property type="protein sequence ID" value="KAF2861721.1"/>
    <property type="molecule type" value="Genomic_DNA"/>
</dbReference>
<dbReference type="AlphaFoldDB" id="A0A6A7C2J1"/>
<name>A0A6A7C2J1_9PEZI</name>
<accession>A0A6A7C2J1</accession>
<dbReference type="Proteomes" id="UP000799421">
    <property type="component" value="Unassembled WGS sequence"/>
</dbReference>
<dbReference type="Gene3D" id="3.30.70.3250">
    <property type="entry name" value="Ribonuclease P, Pop5 subunit"/>
    <property type="match status" value="1"/>
</dbReference>
<evidence type="ECO:0000313" key="3">
    <source>
        <dbReference type="EMBL" id="KAF2861721.1"/>
    </source>
</evidence>
<dbReference type="Pfam" id="PF01900">
    <property type="entry name" value="RNase_P_Rpp14"/>
    <property type="match status" value="1"/>
</dbReference>
<dbReference type="GO" id="GO:0000172">
    <property type="term" value="C:ribonuclease MRP complex"/>
    <property type="evidence" value="ECO:0007669"/>
    <property type="project" value="TreeGrafter"/>
</dbReference>
<dbReference type="SUPFAM" id="SSF160350">
    <property type="entry name" value="Rnp2-like"/>
    <property type="match status" value="1"/>
</dbReference>
<protein>
    <submittedName>
        <fullName evidence="3">Uncharacterized protein</fullName>
    </submittedName>
</protein>
<dbReference type="PANTHER" id="PTHR15441">
    <property type="entry name" value="RIBONUCLEASE P PROTEIN SUBUNIT P14"/>
    <property type="match status" value="1"/>
</dbReference>
<gene>
    <name evidence="3" type="ORF">K470DRAFT_256575</name>
</gene>
<dbReference type="PANTHER" id="PTHR15441:SF2">
    <property type="entry name" value="RIBONUCLEASE P_MRP PROTEIN SUBUNIT POP5"/>
    <property type="match status" value="1"/>
</dbReference>
<organism evidence="3 4">
    <name type="scientific">Piedraia hortae CBS 480.64</name>
    <dbReference type="NCBI Taxonomy" id="1314780"/>
    <lineage>
        <taxon>Eukaryota</taxon>
        <taxon>Fungi</taxon>
        <taxon>Dikarya</taxon>
        <taxon>Ascomycota</taxon>
        <taxon>Pezizomycotina</taxon>
        <taxon>Dothideomycetes</taxon>
        <taxon>Dothideomycetidae</taxon>
        <taxon>Capnodiales</taxon>
        <taxon>Piedraiaceae</taxon>
        <taxon>Piedraia</taxon>
    </lineage>
</organism>
<evidence type="ECO:0000313" key="4">
    <source>
        <dbReference type="Proteomes" id="UP000799421"/>
    </source>
</evidence>
<dbReference type="OrthoDB" id="24745at2759"/>
<sequence length="126" mass="14221">MTSQMLRRLILKKVEYLFGEFGAGKVISRIAVKYWSPATSTGIVRVAREYFRLVWAALTFMDHLPAPVDKKCVCIVVHVSGTMKKVQLEAIKRAKRLIRTVGGEAAKYAKEDVVMEDDTDENEDEG</sequence>
<dbReference type="GO" id="GO:0001682">
    <property type="term" value="P:tRNA 5'-leader removal"/>
    <property type="evidence" value="ECO:0007669"/>
    <property type="project" value="InterPro"/>
</dbReference>
<reference evidence="3" key="1">
    <citation type="journal article" date="2020" name="Stud. Mycol.">
        <title>101 Dothideomycetes genomes: a test case for predicting lifestyles and emergence of pathogens.</title>
        <authorList>
            <person name="Haridas S."/>
            <person name="Albert R."/>
            <person name="Binder M."/>
            <person name="Bloem J."/>
            <person name="Labutti K."/>
            <person name="Salamov A."/>
            <person name="Andreopoulos B."/>
            <person name="Baker S."/>
            <person name="Barry K."/>
            <person name="Bills G."/>
            <person name="Bluhm B."/>
            <person name="Cannon C."/>
            <person name="Castanera R."/>
            <person name="Culley D."/>
            <person name="Daum C."/>
            <person name="Ezra D."/>
            <person name="Gonzalez J."/>
            <person name="Henrissat B."/>
            <person name="Kuo A."/>
            <person name="Liang C."/>
            <person name="Lipzen A."/>
            <person name="Lutzoni F."/>
            <person name="Magnuson J."/>
            <person name="Mondo S."/>
            <person name="Nolan M."/>
            <person name="Ohm R."/>
            <person name="Pangilinan J."/>
            <person name="Park H.-J."/>
            <person name="Ramirez L."/>
            <person name="Alfaro M."/>
            <person name="Sun H."/>
            <person name="Tritt A."/>
            <person name="Yoshinaga Y."/>
            <person name="Zwiers L.-H."/>
            <person name="Turgeon B."/>
            <person name="Goodwin S."/>
            <person name="Spatafora J."/>
            <person name="Crous P."/>
            <person name="Grigoriev I."/>
        </authorList>
    </citation>
    <scope>NUCLEOTIDE SEQUENCE</scope>
    <source>
        <strain evidence="3">CBS 480.64</strain>
    </source>
</reference>
<dbReference type="InterPro" id="IPR038085">
    <property type="entry name" value="Rnp2-like_sf"/>
</dbReference>
<dbReference type="InterPro" id="IPR002759">
    <property type="entry name" value="Pop5/Rpp14/Rnp2-like"/>
</dbReference>
<comment type="similarity">
    <text evidence="1">Belongs to the eukaryotic/archaeal RNase P protein component 2 family.</text>
</comment>
<evidence type="ECO:0000256" key="2">
    <source>
        <dbReference type="ARBA" id="ARBA00022694"/>
    </source>
</evidence>